<dbReference type="Gene3D" id="3.30.428.10">
    <property type="entry name" value="HIT-like"/>
    <property type="match status" value="1"/>
</dbReference>
<keyword evidence="6" id="KW-1185">Reference proteome</keyword>
<dbReference type="PROSITE" id="PS51084">
    <property type="entry name" value="HIT_2"/>
    <property type="match status" value="1"/>
</dbReference>
<sequence>MYRYKWNELLAVCSSMIRPKRILEKLKILSPSKNQTYDENGICIFCRYAQTGERIIYEDELVAAFVDRKTIAKDYLQIIPKRHIKNIYDLSPQDIPLLLHMWDTGQRLLQDRHPNQKYIFGFHVPPRNSIDHLHMHCIVPPIKSFFGKIVHSNYFWLMSPEDLLFKIQHESTRKPRKIKI</sequence>
<evidence type="ECO:0000256" key="1">
    <source>
        <dbReference type="ARBA" id="ARBA00022741"/>
    </source>
</evidence>
<dbReference type="Pfam" id="PF11969">
    <property type="entry name" value="DcpS_C"/>
    <property type="match status" value="1"/>
</dbReference>
<proteinExistence type="predicted"/>
<dbReference type="InterPro" id="IPR036265">
    <property type="entry name" value="HIT-like_sf"/>
</dbReference>
<reference evidence="5" key="1">
    <citation type="submission" date="2021-09" db="EMBL/GenBank/DDBJ databases">
        <authorList>
            <consortium name="AG Swart"/>
            <person name="Singh M."/>
            <person name="Singh A."/>
            <person name="Seah K."/>
            <person name="Emmerich C."/>
        </authorList>
    </citation>
    <scope>NUCLEOTIDE SEQUENCE</scope>
    <source>
        <strain evidence="5">ATCC30299</strain>
    </source>
</reference>
<comment type="caution">
    <text evidence="5">The sequence shown here is derived from an EMBL/GenBank/DDBJ whole genome shotgun (WGS) entry which is preliminary data.</text>
</comment>
<dbReference type="InterPro" id="IPR011146">
    <property type="entry name" value="HIT-like"/>
</dbReference>
<accession>A0AAU9JR87</accession>
<evidence type="ECO:0000256" key="2">
    <source>
        <dbReference type="ARBA" id="ARBA00022801"/>
    </source>
</evidence>
<dbReference type="SUPFAM" id="SSF54197">
    <property type="entry name" value="HIT-like"/>
    <property type="match status" value="1"/>
</dbReference>
<dbReference type="GO" id="GO:0016787">
    <property type="term" value="F:hydrolase activity"/>
    <property type="evidence" value="ECO:0007669"/>
    <property type="project" value="UniProtKB-KW"/>
</dbReference>
<protein>
    <recommendedName>
        <fullName evidence="4">HIT domain-containing protein</fullName>
    </recommendedName>
</protein>
<dbReference type="PANTHER" id="PTHR12486">
    <property type="entry name" value="APRATAXIN-RELATED"/>
    <property type="match status" value="1"/>
</dbReference>
<dbReference type="GO" id="GO:0000166">
    <property type="term" value="F:nucleotide binding"/>
    <property type="evidence" value="ECO:0007669"/>
    <property type="project" value="UniProtKB-KW"/>
</dbReference>
<name>A0AAU9JR87_9CILI</name>
<evidence type="ECO:0000313" key="5">
    <source>
        <dbReference type="EMBL" id="CAG9325972.1"/>
    </source>
</evidence>
<dbReference type="EMBL" id="CAJZBQ010000039">
    <property type="protein sequence ID" value="CAG9325972.1"/>
    <property type="molecule type" value="Genomic_DNA"/>
</dbReference>
<evidence type="ECO:0000313" key="6">
    <source>
        <dbReference type="Proteomes" id="UP001162131"/>
    </source>
</evidence>
<feature type="domain" description="HIT" evidence="4">
    <location>
        <begin position="44"/>
        <end position="151"/>
    </location>
</feature>
<feature type="short sequence motif" description="Histidine triad motif" evidence="3">
    <location>
        <begin position="132"/>
        <end position="136"/>
    </location>
</feature>
<dbReference type="AlphaFoldDB" id="A0AAU9JR87"/>
<keyword evidence="2" id="KW-0378">Hydrolase</keyword>
<gene>
    <name evidence="5" type="ORF">BSTOLATCC_MIC39752</name>
</gene>
<evidence type="ECO:0000256" key="3">
    <source>
        <dbReference type="PROSITE-ProRule" id="PRU00464"/>
    </source>
</evidence>
<dbReference type="PANTHER" id="PTHR12486:SF5">
    <property type="entry name" value="ADENOSINE 5'-MONOPHOSPHORAMIDASE HINT3"/>
    <property type="match status" value="1"/>
</dbReference>
<organism evidence="5 6">
    <name type="scientific">Blepharisma stoltei</name>
    <dbReference type="NCBI Taxonomy" id="1481888"/>
    <lineage>
        <taxon>Eukaryota</taxon>
        <taxon>Sar</taxon>
        <taxon>Alveolata</taxon>
        <taxon>Ciliophora</taxon>
        <taxon>Postciliodesmatophora</taxon>
        <taxon>Heterotrichea</taxon>
        <taxon>Heterotrichida</taxon>
        <taxon>Blepharismidae</taxon>
        <taxon>Blepharisma</taxon>
    </lineage>
</organism>
<keyword evidence="1" id="KW-0547">Nucleotide-binding</keyword>
<evidence type="ECO:0000259" key="4">
    <source>
        <dbReference type="PROSITE" id="PS51084"/>
    </source>
</evidence>
<dbReference type="Proteomes" id="UP001162131">
    <property type="component" value="Unassembled WGS sequence"/>
</dbReference>